<dbReference type="CDD" id="cd00229">
    <property type="entry name" value="SGNH_hydrolase"/>
    <property type="match status" value="1"/>
</dbReference>
<proteinExistence type="predicted"/>
<accession>A0A941J050</accession>
<gene>
    <name evidence="2" type="ORF">KDU71_20315</name>
</gene>
<dbReference type="Proteomes" id="UP000679220">
    <property type="component" value="Unassembled WGS sequence"/>
</dbReference>
<evidence type="ECO:0000313" key="2">
    <source>
        <dbReference type="EMBL" id="MBR8537928.1"/>
    </source>
</evidence>
<evidence type="ECO:0000313" key="3">
    <source>
        <dbReference type="Proteomes" id="UP000679220"/>
    </source>
</evidence>
<reference evidence="2" key="1">
    <citation type="journal article" date="2018" name="Int. J. Syst. Evol. Microbiol.">
        <title>Carboxylicivirga sediminis sp. nov., isolated from coastal sediment.</title>
        <authorList>
            <person name="Wang F.Q."/>
            <person name="Ren L.H."/>
            <person name="Zou R.J."/>
            <person name="Sun Y.Z."/>
            <person name="Liu X.J."/>
            <person name="Jiang F."/>
            <person name="Liu L.J."/>
        </authorList>
    </citation>
    <scope>NUCLEOTIDE SEQUENCE</scope>
    <source>
        <strain evidence="2">JR1</strain>
    </source>
</reference>
<protein>
    <submittedName>
        <fullName evidence="2">GSCFA domain-containing protein</fullName>
    </submittedName>
</protein>
<feature type="domain" description="GSCFA" evidence="1">
    <location>
        <begin position="22"/>
        <end position="258"/>
    </location>
</feature>
<organism evidence="2 3">
    <name type="scientific">Carboxylicivirga sediminis</name>
    <dbReference type="NCBI Taxonomy" id="2006564"/>
    <lineage>
        <taxon>Bacteria</taxon>
        <taxon>Pseudomonadati</taxon>
        <taxon>Bacteroidota</taxon>
        <taxon>Bacteroidia</taxon>
        <taxon>Marinilabiliales</taxon>
        <taxon>Marinilabiliaceae</taxon>
        <taxon>Carboxylicivirga</taxon>
    </lineage>
</organism>
<dbReference type="Pfam" id="PF08885">
    <property type="entry name" value="GSCFA"/>
    <property type="match status" value="1"/>
</dbReference>
<keyword evidence="3" id="KW-1185">Reference proteome</keyword>
<evidence type="ECO:0000259" key="1">
    <source>
        <dbReference type="Pfam" id="PF08885"/>
    </source>
</evidence>
<comment type="caution">
    <text evidence="2">The sequence shown here is derived from an EMBL/GenBank/DDBJ whole genome shotgun (WGS) entry which is preliminary data.</text>
</comment>
<reference evidence="2" key="2">
    <citation type="submission" date="2021-04" db="EMBL/GenBank/DDBJ databases">
        <authorList>
            <person name="Zhang T."/>
            <person name="Zhang Y."/>
            <person name="Lu D."/>
            <person name="Zuo D."/>
            <person name="Du Z."/>
        </authorList>
    </citation>
    <scope>NUCLEOTIDE SEQUENCE</scope>
    <source>
        <strain evidence="2">JR1</strain>
    </source>
</reference>
<sequence length="328" mass="37969">MDKFRTEITVDKADELIGYDSRLLFMGSCFASNIGSYFSGNCLNALVNPFGVLYNPFSIATSLERMINHQSFNDEDILLHNGTHHTFYHHSQFNHVDKNKFLDAINTSLMTSTAFLEQADVLVITFGTSWVYQYHALGMVVSNCHKYPARDFTRYRLSVADIVSRYHELLTTIRECNPNLRVIFTVSPVRHWKDGAHGNQLSKATLLLAIEQLIQECYFATYFPSYELLLDDLRDYRFFADDMLHPSDKAVEYIREKFIESQFDADAKSVLAQLSKLIQAAKHRPFNQSSEAHQTFVRNHIKKAEEFQTKYPALELSRIKESFKEQMI</sequence>
<name>A0A941J050_9BACT</name>
<dbReference type="Gene3D" id="3.40.50.1110">
    <property type="entry name" value="SGNH hydrolase"/>
    <property type="match status" value="1"/>
</dbReference>
<dbReference type="RefSeq" id="WP_212192952.1">
    <property type="nucleotide sequence ID" value="NZ_JAGTAR010000043.1"/>
</dbReference>
<dbReference type="AlphaFoldDB" id="A0A941J050"/>
<dbReference type="InterPro" id="IPR014982">
    <property type="entry name" value="GSCFA"/>
</dbReference>
<dbReference type="SUPFAM" id="SSF52266">
    <property type="entry name" value="SGNH hydrolase"/>
    <property type="match status" value="1"/>
</dbReference>
<dbReference type="InterPro" id="IPR036514">
    <property type="entry name" value="SGNH_hydro_sf"/>
</dbReference>
<dbReference type="EMBL" id="JAGTAR010000043">
    <property type="protein sequence ID" value="MBR8537928.1"/>
    <property type="molecule type" value="Genomic_DNA"/>
</dbReference>
<dbReference type="GO" id="GO:0016788">
    <property type="term" value="F:hydrolase activity, acting on ester bonds"/>
    <property type="evidence" value="ECO:0007669"/>
    <property type="project" value="UniProtKB-ARBA"/>
</dbReference>